<name>A0AAD5IFM7_ACENE</name>
<reference evidence="2" key="1">
    <citation type="journal article" date="2022" name="Plant J.">
        <title>Strategies of tolerance reflected in two North American maple genomes.</title>
        <authorList>
            <person name="McEvoy S.L."/>
            <person name="Sezen U.U."/>
            <person name="Trouern-Trend A."/>
            <person name="McMahon S.M."/>
            <person name="Schaberg P.G."/>
            <person name="Yang J."/>
            <person name="Wegrzyn J.L."/>
            <person name="Swenson N.G."/>
        </authorList>
    </citation>
    <scope>NUCLEOTIDE SEQUENCE</scope>
    <source>
        <strain evidence="2">91603</strain>
    </source>
</reference>
<accession>A0AAD5IFM7</accession>
<feature type="region of interest" description="Disordered" evidence="1">
    <location>
        <begin position="142"/>
        <end position="216"/>
    </location>
</feature>
<evidence type="ECO:0000313" key="2">
    <source>
        <dbReference type="EMBL" id="KAI9161347.1"/>
    </source>
</evidence>
<dbReference type="AlphaFoldDB" id="A0AAD5IFM7"/>
<dbReference type="Proteomes" id="UP001064489">
    <property type="component" value="Chromosome 2"/>
</dbReference>
<proteinExistence type="predicted"/>
<dbReference type="InterPro" id="IPR058921">
    <property type="entry name" value="PAP/OAS1-rel"/>
</dbReference>
<feature type="compositionally biased region" description="Polar residues" evidence="1">
    <location>
        <begin position="142"/>
        <end position="168"/>
    </location>
</feature>
<organism evidence="2 3">
    <name type="scientific">Acer negundo</name>
    <name type="common">Box elder</name>
    <dbReference type="NCBI Taxonomy" id="4023"/>
    <lineage>
        <taxon>Eukaryota</taxon>
        <taxon>Viridiplantae</taxon>
        <taxon>Streptophyta</taxon>
        <taxon>Embryophyta</taxon>
        <taxon>Tracheophyta</taxon>
        <taxon>Spermatophyta</taxon>
        <taxon>Magnoliopsida</taxon>
        <taxon>eudicotyledons</taxon>
        <taxon>Gunneridae</taxon>
        <taxon>Pentapetalae</taxon>
        <taxon>rosids</taxon>
        <taxon>malvids</taxon>
        <taxon>Sapindales</taxon>
        <taxon>Sapindaceae</taxon>
        <taxon>Hippocastanoideae</taxon>
        <taxon>Acereae</taxon>
        <taxon>Acer</taxon>
    </lineage>
</organism>
<keyword evidence="3" id="KW-1185">Reference proteome</keyword>
<comment type="caution">
    <text evidence="2">The sequence shown here is derived from an EMBL/GenBank/DDBJ whole genome shotgun (WGS) entry which is preliminary data.</text>
</comment>
<dbReference type="EMBL" id="JAJSOW010000106">
    <property type="protein sequence ID" value="KAI9161347.1"/>
    <property type="molecule type" value="Genomic_DNA"/>
</dbReference>
<feature type="region of interest" description="Disordered" evidence="1">
    <location>
        <begin position="325"/>
        <end position="349"/>
    </location>
</feature>
<sequence>MLSAEMTLQQFENNHVYFSSYERPYWAQQLAKLLDCPEGNTIAEVDQFFRNTWDRYGKGSRPDAPSPEIDGFYSFRNNVSSTSFEVKENSTGSDSNVVVKCASHAPHGVPSQQGKQSLTQISRICNVSPVSHTHSQEVFANTTSSMSSDQNNGLQNISSYENSQTDMGRSSRSDNLRNEEHDRNLYGRSHSNSELMDVSAEVPSRQRSNNSIRGNLGRQRWFHQSNAVANSHGASNSYFGDSGLGLMAFWPYIITVSYMYPLPVFPSRGSHFGIALPPAVLCGQYPNLGYDYSGIALPPVVTTYQHDPNLVYGYPAEHFSGVDEASHVDENPSSVHDHRVHDSEFPSPD</sequence>
<protein>
    <submittedName>
        <fullName evidence="2">Uncharacterized protein</fullName>
    </submittedName>
</protein>
<dbReference type="PANTHER" id="PTHR45979">
    <property type="entry name" value="PAP/OAS1 SUBSTRATE-BINDING DOMAIN SUPERFAMILY"/>
    <property type="match status" value="1"/>
</dbReference>
<dbReference type="PANTHER" id="PTHR45979:SF30">
    <property type="entry name" value="NUCLEOTIDYLTRANSFERASE"/>
    <property type="match status" value="1"/>
</dbReference>
<feature type="compositionally biased region" description="Basic and acidic residues" evidence="1">
    <location>
        <begin position="169"/>
        <end position="185"/>
    </location>
</feature>
<evidence type="ECO:0000313" key="3">
    <source>
        <dbReference type="Proteomes" id="UP001064489"/>
    </source>
</evidence>
<gene>
    <name evidence="2" type="ORF">LWI28_016570</name>
</gene>
<reference evidence="2" key="2">
    <citation type="submission" date="2023-02" db="EMBL/GenBank/DDBJ databases">
        <authorList>
            <person name="Swenson N.G."/>
            <person name="Wegrzyn J.L."/>
            <person name="Mcevoy S.L."/>
        </authorList>
    </citation>
    <scope>NUCLEOTIDE SEQUENCE</scope>
    <source>
        <strain evidence="2">91603</strain>
        <tissue evidence="2">Leaf</tissue>
    </source>
</reference>
<evidence type="ECO:0000256" key="1">
    <source>
        <dbReference type="SAM" id="MobiDB-lite"/>
    </source>
</evidence>